<sequence length="119" mass="13126">MGQGSPRNTHRLGREVFGSSPEEKDFGVMADEKLSMSQQCVPPAQKANGSLGYIQRVMASRSKEVILPLYSALLSVAYTSGAPNIRTWHRTIEVSPEEEHKIDKRTETGAVQPGKEKVE</sequence>
<reference evidence="2 3" key="1">
    <citation type="submission" date="2018-07" db="EMBL/GenBank/DDBJ databases">
        <title>A high quality draft genome assembly of the barn swallow (H. rustica rustica).</title>
        <authorList>
            <person name="Formenti G."/>
            <person name="Chiara M."/>
            <person name="Poveda L."/>
            <person name="Francoijs K.-J."/>
            <person name="Bonisoli-Alquati A."/>
            <person name="Canova L."/>
            <person name="Gianfranceschi L."/>
            <person name="Horner D.S."/>
            <person name="Saino N."/>
        </authorList>
    </citation>
    <scope>NUCLEOTIDE SEQUENCE [LARGE SCALE GENOMIC DNA]</scope>
    <source>
        <strain evidence="2">Chelidonia</strain>
        <tissue evidence="2">Blood</tissue>
    </source>
</reference>
<evidence type="ECO:0000313" key="2">
    <source>
        <dbReference type="EMBL" id="RMC15996.1"/>
    </source>
</evidence>
<evidence type="ECO:0000256" key="1">
    <source>
        <dbReference type="SAM" id="MobiDB-lite"/>
    </source>
</evidence>
<accession>A0A3M0KSV1</accession>
<keyword evidence="3" id="KW-1185">Reference proteome</keyword>
<protein>
    <submittedName>
        <fullName evidence="2">Uncharacterized protein</fullName>
    </submittedName>
</protein>
<evidence type="ECO:0000313" key="3">
    <source>
        <dbReference type="Proteomes" id="UP000269221"/>
    </source>
</evidence>
<comment type="caution">
    <text evidence="2">The sequence shown here is derived from an EMBL/GenBank/DDBJ whole genome shotgun (WGS) entry which is preliminary data.</text>
</comment>
<proteinExistence type="predicted"/>
<feature type="region of interest" description="Disordered" evidence="1">
    <location>
        <begin position="95"/>
        <end position="119"/>
    </location>
</feature>
<name>A0A3M0KSV1_HIRRU</name>
<dbReference type="AlphaFoldDB" id="A0A3M0KSV1"/>
<dbReference type="OrthoDB" id="416454at2759"/>
<dbReference type="STRING" id="333673.A0A3M0KSV1"/>
<organism evidence="2 3">
    <name type="scientific">Hirundo rustica rustica</name>
    <dbReference type="NCBI Taxonomy" id="333673"/>
    <lineage>
        <taxon>Eukaryota</taxon>
        <taxon>Metazoa</taxon>
        <taxon>Chordata</taxon>
        <taxon>Craniata</taxon>
        <taxon>Vertebrata</taxon>
        <taxon>Euteleostomi</taxon>
        <taxon>Archelosauria</taxon>
        <taxon>Archosauria</taxon>
        <taxon>Dinosauria</taxon>
        <taxon>Saurischia</taxon>
        <taxon>Theropoda</taxon>
        <taxon>Coelurosauria</taxon>
        <taxon>Aves</taxon>
        <taxon>Neognathae</taxon>
        <taxon>Neoaves</taxon>
        <taxon>Telluraves</taxon>
        <taxon>Australaves</taxon>
        <taxon>Passeriformes</taxon>
        <taxon>Sylvioidea</taxon>
        <taxon>Hirundinidae</taxon>
        <taxon>Hirundo</taxon>
    </lineage>
</organism>
<feature type="region of interest" description="Disordered" evidence="1">
    <location>
        <begin position="1"/>
        <end position="23"/>
    </location>
</feature>
<feature type="compositionally biased region" description="Basic and acidic residues" evidence="1">
    <location>
        <begin position="97"/>
        <end position="107"/>
    </location>
</feature>
<dbReference type="EMBL" id="QRBI01000104">
    <property type="protein sequence ID" value="RMC15996.1"/>
    <property type="molecule type" value="Genomic_DNA"/>
</dbReference>
<gene>
    <name evidence="2" type="ORF">DUI87_08203</name>
</gene>
<dbReference type="Proteomes" id="UP000269221">
    <property type="component" value="Unassembled WGS sequence"/>
</dbReference>